<dbReference type="PANTHER" id="PTHR47466:SF1">
    <property type="entry name" value="METALLOPROTEASE MEP1 (AFU_ORTHOLOGUE AFUA_1G07730)-RELATED"/>
    <property type="match status" value="1"/>
</dbReference>
<evidence type="ECO:0000259" key="10">
    <source>
        <dbReference type="Pfam" id="PF05572"/>
    </source>
</evidence>
<comment type="similarity">
    <text evidence="1">Belongs to the peptidase M43B family.</text>
</comment>
<dbReference type="Pfam" id="PF05572">
    <property type="entry name" value="Peptidase_M43"/>
    <property type="match status" value="1"/>
</dbReference>
<feature type="domain" description="Peptidase M43 pregnancy-associated plasma-A" evidence="10">
    <location>
        <begin position="166"/>
        <end position="313"/>
    </location>
</feature>
<dbReference type="EMBL" id="JAABOO010000001">
    <property type="protein sequence ID" value="NER12807.1"/>
    <property type="molecule type" value="Genomic_DNA"/>
</dbReference>
<dbReference type="Pfam" id="PF18962">
    <property type="entry name" value="Por_Secre_tail"/>
    <property type="match status" value="1"/>
</dbReference>
<reference evidence="12 13" key="1">
    <citation type="submission" date="2020-01" db="EMBL/GenBank/DDBJ databases">
        <title>Leptobacterium flavescens.</title>
        <authorList>
            <person name="Wang G."/>
        </authorList>
    </citation>
    <scope>NUCLEOTIDE SEQUENCE [LARGE SCALE GENOMIC DNA]</scope>
    <source>
        <strain evidence="12 13">KCTC 22160</strain>
    </source>
</reference>
<protein>
    <submittedName>
        <fullName evidence="12">T9SS type A sorting domain-containing protein</fullName>
    </submittedName>
</protein>
<dbReference type="InterPro" id="IPR024079">
    <property type="entry name" value="MetalloPept_cat_dom_sf"/>
</dbReference>
<keyword evidence="7" id="KW-0482">Metalloprotease</keyword>
<dbReference type="InterPro" id="IPR026444">
    <property type="entry name" value="Secre_tail"/>
</dbReference>
<dbReference type="Proteomes" id="UP000468581">
    <property type="component" value="Unassembled WGS sequence"/>
</dbReference>
<keyword evidence="6" id="KW-0862">Zinc</keyword>
<feature type="domain" description="Secretion system C-terminal sorting" evidence="11">
    <location>
        <begin position="687"/>
        <end position="753"/>
    </location>
</feature>
<dbReference type="AlphaFoldDB" id="A0A6P0UII9"/>
<sequence>MKPTKQFLMLLLTVLTVNITPAQEIKCKSEEATRASWLQHPEIEKEFLDFNNFSKQFINTIRQGIDVSGRGNVTYTIPVVFHVYGTTQNGETVNYNTILNSIEQVNEEFQGLNADFNTVDPRFSGIRGTMSIEFKLATIDPDGNPTNGVVFHAARGGYGNNDGGTRAAVAADAWDNYKYMNVYIQADLYNDGVNNNSGIAWLPSTYDSDRNNARVVYNGRYLTGNTSREFASVLTHEFGHWLNLRHTHLGGCGGDDFVADTPQEDTPGGKGCSPSQNCNGQFINYENYMGYNGGSGCYKMFTQGQVERMLAALQHQARITLWQEQNLIDTGVRTDSSTSSVDISPGSITEAAANDGSFDTNPTITASNTTFKVTGTLVEGTHYSYSAPQGLSAQLVVNDDATVATVSFSGTADDHQTADNFTGNFSFTSAAVEADESNLQLNFVFRDNDTPPQGTISIIPSTHTEATANDGSFSSSSTISTNNAAFKLTGLLTEGTHFTASVPEGLSVRVNVNNNTSATLSFTGNAVNHEEADRFSGNISFTTAAIEVADPLLDLNFEFRESEPDNTNGVIAIDLSTLIESEDNDGSFSINPVITASNTTFKTTGVLSGDTHYTYSIPEGLNMEVKVNNDATQAVITFSGNAINHEAADNFSGSISFTTEAIDLSQPSVGLNFEFLDAETTREEFILFPNPFKEQLTLQSPLFNNDNVTIEVYNLRGQKIYDKLYENISGELQMDTNMNSGLYFARILINGRLMETKRILKQ</sequence>
<feature type="compositionally biased region" description="Polar residues" evidence="9">
    <location>
        <begin position="333"/>
        <end position="342"/>
    </location>
</feature>
<evidence type="ECO:0000256" key="3">
    <source>
        <dbReference type="ARBA" id="ARBA00022723"/>
    </source>
</evidence>
<keyword evidence="13" id="KW-1185">Reference proteome</keyword>
<proteinExistence type="inferred from homology"/>
<dbReference type="GO" id="GO:0008237">
    <property type="term" value="F:metallopeptidase activity"/>
    <property type="evidence" value="ECO:0007669"/>
    <property type="project" value="UniProtKB-KW"/>
</dbReference>
<dbReference type="PANTHER" id="PTHR47466">
    <property type="match status" value="1"/>
</dbReference>
<evidence type="ECO:0000256" key="7">
    <source>
        <dbReference type="ARBA" id="ARBA00023049"/>
    </source>
</evidence>
<keyword evidence="4" id="KW-0732">Signal</keyword>
<dbReference type="Gene3D" id="3.40.390.10">
    <property type="entry name" value="Collagenase (Catalytic Domain)"/>
    <property type="match status" value="1"/>
</dbReference>
<dbReference type="InterPro" id="IPR008754">
    <property type="entry name" value="Peptidase_M43"/>
</dbReference>
<evidence type="ECO:0000256" key="8">
    <source>
        <dbReference type="ARBA" id="ARBA00023157"/>
    </source>
</evidence>
<evidence type="ECO:0000256" key="4">
    <source>
        <dbReference type="ARBA" id="ARBA00022729"/>
    </source>
</evidence>
<gene>
    <name evidence="12" type="ORF">GWK08_05105</name>
</gene>
<dbReference type="RefSeq" id="WP_163605817.1">
    <property type="nucleotide sequence ID" value="NZ_JAABOO010000001.1"/>
</dbReference>
<evidence type="ECO:0000313" key="12">
    <source>
        <dbReference type="EMBL" id="NER12807.1"/>
    </source>
</evidence>
<keyword evidence="3" id="KW-0479">Metal-binding</keyword>
<dbReference type="GO" id="GO:0006508">
    <property type="term" value="P:proteolysis"/>
    <property type="evidence" value="ECO:0007669"/>
    <property type="project" value="UniProtKB-KW"/>
</dbReference>
<dbReference type="SUPFAM" id="SSF55486">
    <property type="entry name" value="Metalloproteases ('zincins'), catalytic domain"/>
    <property type="match status" value="1"/>
</dbReference>
<evidence type="ECO:0000256" key="2">
    <source>
        <dbReference type="ARBA" id="ARBA00022670"/>
    </source>
</evidence>
<organism evidence="12 13">
    <name type="scientific">Leptobacterium flavescens</name>
    <dbReference type="NCBI Taxonomy" id="472055"/>
    <lineage>
        <taxon>Bacteria</taxon>
        <taxon>Pseudomonadati</taxon>
        <taxon>Bacteroidota</taxon>
        <taxon>Flavobacteriia</taxon>
        <taxon>Flavobacteriales</taxon>
        <taxon>Flavobacteriaceae</taxon>
        <taxon>Leptobacterium</taxon>
    </lineage>
</organism>
<evidence type="ECO:0000256" key="6">
    <source>
        <dbReference type="ARBA" id="ARBA00022833"/>
    </source>
</evidence>
<evidence type="ECO:0000313" key="13">
    <source>
        <dbReference type="Proteomes" id="UP000468581"/>
    </source>
</evidence>
<evidence type="ECO:0000259" key="11">
    <source>
        <dbReference type="Pfam" id="PF18962"/>
    </source>
</evidence>
<evidence type="ECO:0000256" key="5">
    <source>
        <dbReference type="ARBA" id="ARBA00022801"/>
    </source>
</evidence>
<dbReference type="NCBIfam" id="TIGR04183">
    <property type="entry name" value="Por_Secre_tail"/>
    <property type="match status" value="1"/>
</dbReference>
<keyword evidence="8" id="KW-1015">Disulfide bond</keyword>
<keyword evidence="5" id="KW-0378">Hydrolase</keyword>
<keyword evidence="2" id="KW-0645">Protease</keyword>
<name>A0A6P0UII9_9FLAO</name>
<evidence type="ECO:0000256" key="1">
    <source>
        <dbReference type="ARBA" id="ARBA00008721"/>
    </source>
</evidence>
<dbReference type="GO" id="GO:0046872">
    <property type="term" value="F:metal ion binding"/>
    <property type="evidence" value="ECO:0007669"/>
    <property type="project" value="UniProtKB-KW"/>
</dbReference>
<comment type="caution">
    <text evidence="12">The sequence shown here is derived from an EMBL/GenBank/DDBJ whole genome shotgun (WGS) entry which is preliminary data.</text>
</comment>
<accession>A0A6P0UII9</accession>
<evidence type="ECO:0000256" key="9">
    <source>
        <dbReference type="SAM" id="MobiDB-lite"/>
    </source>
</evidence>
<feature type="region of interest" description="Disordered" evidence="9">
    <location>
        <begin position="333"/>
        <end position="360"/>
    </location>
</feature>